<name>A0A1X6ZCQ8_9RHOB</name>
<evidence type="ECO:0000313" key="1">
    <source>
        <dbReference type="EMBL" id="SLN47555.1"/>
    </source>
</evidence>
<evidence type="ECO:0008006" key="3">
    <source>
        <dbReference type="Google" id="ProtNLM"/>
    </source>
</evidence>
<dbReference type="AlphaFoldDB" id="A0A1X6ZCQ8"/>
<reference evidence="1 2" key="1">
    <citation type="submission" date="2017-03" db="EMBL/GenBank/DDBJ databases">
        <authorList>
            <person name="Afonso C.L."/>
            <person name="Miller P.J."/>
            <person name="Scott M.A."/>
            <person name="Spackman E."/>
            <person name="Goraichik I."/>
            <person name="Dimitrov K.M."/>
            <person name="Suarez D.L."/>
            <person name="Swayne D.E."/>
        </authorList>
    </citation>
    <scope>NUCLEOTIDE SEQUENCE [LARGE SCALE GENOMIC DNA]</scope>
    <source>
        <strain evidence="1 2">CECT 7751</strain>
    </source>
</reference>
<dbReference type="Proteomes" id="UP000193963">
    <property type="component" value="Unassembled WGS sequence"/>
</dbReference>
<dbReference type="SUPFAM" id="SSF81901">
    <property type="entry name" value="HCP-like"/>
    <property type="match status" value="1"/>
</dbReference>
<proteinExistence type="predicted"/>
<gene>
    <name evidence="1" type="ORF">PSM7751_02243</name>
</gene>
<evidence type="ECO:0000313" key="2">
    <source>
        <dbReference type="Proteomes" id="UP000193963"/>
    </source>
</evidence>
<keyword evidence="2" id="KW-1185">Reference proteome</keyword>
<sequence>MRFGPGMLFPKPRLSRLSTQTLLGAGLLAGLSGLPAARAQTPPSPEMALLSLATEASAPEAEGIGFYPLATLPDADAVSTLITATMLQSRAVSTIGAAGPGDSGLTAASAPKQLVLETAFELTGGQDQPLGLRQGGQDLSPQDFGPGIAALASGFGPGDQAAAVAVMSDPQDLFPGQIGPLREMLGVSDFGLWVLLIAPGPEAEARSACAAPLARAVTLSLLAGVADRPAFGDGDGATSFAEAETFVTRSLTRALARDTGCPGAYAVVFDHGGEAAAPVLQHDSPVYIPALQADLTLEEFEAEFLAAGTDPAPIRAYLDSCRFCPTAPQLEARLTEIDRRAAQAAIEDQIWTRITSAPENAARLQVYLDRCELCAHRTEAEETLARLAAKAEAAEAESRLYAKLAASFDLEGLRDYVESCVTCEHVEAARARIAEIEADAAYDAEAEALEQAIRARDTDAIRAWIEDCAYCDRRPQAEAALDDLARRAELAGPCLRAAAVSQLGGPRLLSDIDQAAARAACDAALAAFPNDPAFLTISGRIAQAAGDTAAARQAYEAGIAAGVPMAHGLAGYMLFDPAEGDGAPDYDRAEELGLAGAALGDWLSQQLLVLLYSQNFIDGKGADDAFAVAETVAAEGDPVSQYFLGFFFLRGDGPSGRPDPEAAREWLKHSVDAGYVPAMTLLAETLETAVAQEPEAATEAAALYLDALYEDDRLALEKLTTQLRERNRAVVRAVQSRLQEAGVYRGALDGLPGPGTINAVEAYAALPDN</sequence>
<protein>
    <recommendedName>
        <fullName evidence="3">Sel1 repeat protein</fullName>
    </recommendedName>
</protein>
<dbReference type="Gene3D" id="1.25.40.10">
    <property type="entry name" value="Tetratricopeptide repeat domain"/>
    <property type="match status" value="1"/>
</dbReference>
<dbReference type="SMART" id="SM00671">
    <property type="entry name" value="SEL1"/>
    <property type="match status" value="2"/>
</dbReference>
<accession>A0A1X6ZCQ8</accession>
<organism evidence="1 2">
    <name type="scientific">Pseudooceanicola marinus</name>
    <dbReference type="NCBI Taxonomy" id="396013"/>
    <lineage>
        <taxon>Bacteria</taxon>
        <taxon>Pseudomonadati</taxon>
        <taxon>Pseudomonadota</taxon>
        <taxon>Alphaproteobacteria</taxon>
        <taxon>Rhodobacterales</taxon>
        <taxon>Paracoccaceae</taxon>
        <taxon>Pseudooceanicola</taxon>
    </lineage>
</organism>
<dbReference type="InterPro" id="IPR011990">
    <property type="entry name" value="TPR-like_helical_dom_sf"/>
</dbReference>
<dbReference type="EMBL" id="FWFN01000004">
    <property type="protein sequence ID" value="SLN47555.1"/>
    <property type="molecule type" value="Genomic_DNA"/>
</dbReference>
<dbReference type="InterPro" id="IPR006597">
    <property type="entry name" value="Sel1-like"/>
</dbReference>